<dbReference type="EMBL" id="MTHD01000003">
    <property type="protein sequence ID" value="OMG53967.1"/>
    <property type="molecule type" value="Genomic_DNA"/>
</dbReference>
<protein>
    <recommendedName>
        <fullName evidence="6 7">Small ribosomal subunit protein uS4</fullName>
    </recommendedName>
</protein>
<evidence type="ECO:0000256" key="3">
    <source>
        <dbReference type="ARBA" id="ARBA00022884"/>
    </source>
</evidence>
<feature type="region of interest" description="Disordered" evidence="9">
    <location>
        <begin position="22"/>
        <end position="50"/>
    </location>
</feature>
<dbReference type="HAMAP" id="MF_01306_B">
    <property type="entry name" value="Ribosomal_uS4_B"/>
    <property type="match status" value="1"/>
</dbReference>
<evidence type="ECO:0000313" key="13">
    <source>
        <dbReference type="Proteomes" id="UP000187526"/>
    </source>
</evidence>
<evidence type="ECO:0000259" key="10">
    <source>
        <dbReference type="SMART" id="SM00363"/>
    </source>
</evidence>
<dbReference type="FunFam" id="3.10.290.10:FF:000001">
    <property type="entry name" value="30S ribosomal protein S4"/>
    <property type="match status" value="1"/>
</dbReference>
<dbReference type="GO" id="GO:0015935">
    <property type="term" value="C:small ribosomal subunit"/>
    <property type="evidence" value="ECO:0007669"/>
    <property type="project" value="InterPro"/>
</dbReference>
<gene>
    <name evidence="7" type="primary">rpsD</name>
    <name evidence="12" type="ORF">BJN45_11255</name>
</gene>
<dbReference type="PROSITE" id="PS00632">
    <property type="entry name" value="RIBOSOMAL_S4"/>
    <property type="match status" value="1"/>
</dbReference>
<feature type="domain" description="RNA-binding S4" evidence="10">
    <location>
        <begin position="94"/>
        <end position="158"/>
    </location>
</feature>
<evidence type="ECO:0000256" key="1">
    <source>
        <dbReference type="ARBA" id="ARBA00007465"/>
    </source>
</evidence>
<keyword evidence="2 7" id="KW-0699">rRNA-binding</keyword>
<dbReference type="SMART" id="SM01390">
    <property type="entry name" value="Ribosomal_S4"/>
    <property type="match status" value="1"/>
</dbReference>
<comment type="caution">
    <text evidence="12">The sequence shown here is derived from an EMBL/GenBank/DDBJ whole genome shotgun (WGS) entry which is preliminary data.</text>
</comment>
<dbReference type="CDD" id="cd00165">
    <property type="entry name" value="S4"/>
    <property type="match status" value="1"/>
</dbReference>
<evidence type="ECO:0000256" key="6">
    <source>
        <dbReference type="ARBA" id="ARBA00035254"/>
    </source>
</evidence>
<dbReference type="InterPro" id="IPR018079">
    <property type="entry name" value="Ribosomal_uS4_CS"/>
</dbReference>
<accession>A0A1R1I5K4</accession>
<sequence>MSRYTGPRLKVLRALGIDLPGLSRKSMQERNQPPGQHGARKVNGRKSEFGQQLMEKQKLRYNYGLTERQLRRAVADAKKDRGATGNKLVELLERRLDNMVFRAGFAPTIPAARQLVSHGHFQLNGKRVTIPSIRLRIGDAFGPTEAGRKIDLVRATLEEPALERPQWISLDHETQTARLTHLPDGDAAPFPLDLQRVVEYYATRM</sequence>
<keyword evidence="4 7" id="KW-0689">Ribosomal protein</keyword>
<comment type="subunit">
    <text evidence="7">Part of the 30S ribosomal subunit. Contacts protein S5. The interaction surface between S4 and S5 is involved in control of translational fidelity.</text>
</comment>
<keyword evidence="5 7" id="KW-0687">Ribonucleoprotein</keyword>
<dbReference type="OrthoDB" id="9803672at2"/>
<evidence type="ECO:0000256" key="4">
    <source>
        <dbReference type="ARBA" id="ARBA00022980"/>
    </source>
</evidence>
<dbReference type="GO" id="GO:0019843">
    <property type="term" value="F:rRNA binding"/>
    <property type="evidence" value="ECO:0007669"/>
    <property type="project" value="UniProtKB-UniRule"/>
</dbReference>
<evidence type="ECO:0000256" key="9">
    <source>
        <dbReference type="SAM" id="MobiDB-lite"/>
    </source>
</evidence>
<dbReference type="SMART" id="SM00363">
    <property type="entry name" value="S4"/>
    <property type="match status" value="1"/>
</dbReference>
<dbReference type="AlphaFoldDB" id="A0A1R1I5K4"/>
<dbReference type="STRING" id="418702.BJN45_11255"/>
<dbReference type="InterPro" id="IPR022801">
    <property type="entry name" value="Ribosomal_uS4"/>
</dbReference>
<dbReference type="Gene3D" id="1.10.1050.10">
    <property type="entry name" value="Ribosomal Protein S4 Delta 41, Chain A, domain 1"/>
    <property type="match status" value="1"/>
</dbReference>
<dbReference type="PANTHER" id="PTHR11831">
    <property type="entry name" value="30S 40S RIBOSOMAL PROTEIN"/>
    <property type="match status" value="1"/>
</dbReference>
<dbReference type="NCBIfam" id="TIGR01017">
    <property type="entry name" value="rpsD_bact"/>
    <property type="match status" value="1"/>
</dbReference>
<keyword evidence="13" id="KW-1185">Reference proteome</keyword>
<dbReference type="RefSeq" id="WP_076095193.1">
    <property type="nucleotide sequence ID" value="NZ_MTHD01000003.1"/>
</dbReference>
<dbReference type="InterPro" id="IPR001912">
    <property type="entry name" value="Ribosomal_uS4_N"/>
</dbReference>
<dbReference type="InterPro" id="IPR002942">
    <property type="entry name" value="S4_RNA-bd"/>
</dbReference>
<dbReference type="InterPro" id="IPR005709">
    <property type="entry name" value="Ribosomal_uS4_bac-type"/>
</dbReference>
<organism evidence="12 13">
    <name type="scientific">Azonexus hydrophilus</name>
    <dbReference type="NCBI Taxonomy" id="418702"/>
    <lineage>
        <taxon>Bacteria</taxon>
        <taxon>Pseudomonadati</taxon>
        <taxon>Pseudomonadota</taxon>
        <taxon>Betaproteobacteria</taxon>
        <taxon>Rhodocyclales</taxon>
        <taxon>Azonexaceae</taxon>
        <taxon>Azonexus</taxon>
    </lineage>
</organism>
<feature type="domain" description="Small ribosomal subunit protein uS4 N-terminal" evidence="11">
    <location>
        <begin position="3"/>
        <end position="93"/>
    </location>
</feature>
<dbReference type="InterPro" id="IPR036986">
    <property type="entry name" value="S4_RNA-bd_sf"/>
</dbReference>
<evidence type="ECO:0000256" key="5">
    <source>
        <dbReference type="ARBA" id="ARBA00023274"/>
    </source>
</evidence>
<comment type="function">
    <text evidence="7">With S5 and S12 plays an important role in translational accuracy.</text>
</comment>
<name>A0A1R1I5K4_9RHOO</name>
<proteinExistence type="inferred from homology"/>
<dbReference type="Gene3D" id="3.10.290.10">
    <property type="entry name" value="RNA-binding S4 domain"/>
    <property type="match status" value="1"/>
</dbReference>
<dbReference type="NCBIfam" id="NF003717">
    <property type="entry name" value="PRK05327.1"/>
    <property type="match status" value="1"/>
</dbReference>
<evidence type="ECO:0000256" key="7">
    <source>
        <dbReference type="HAMAP-Rule" id="MF_01306"/>
    </source>
</evidence>
<evidence type="ECO:0000256" key="2">
    <source>
        <dbReference type="ARBA" id="ARBA00022730"/>
    </source>
</evidence>
<evidence type="ECO:0000313" key="12">
    <source>
        <dbReference type="EMBL" id="OMG53967.1"/>
    </source>
</evidence>
<dbReference type="Pfam" id="PF01479">
    <property type="entry name" value="S4"/>
    <property type="match status" value="1"/>
</dbReference>
<dbReference type="GO" id="GO:0003735">
    <property type="term" value="F:structural constituent of ribosome"/>
    <property type="evidence" value="ECO:0007669"/>
    <property type="project" value="InterPro"/>
</dbReference>
<dbReference type="Proteomes" id="UP000187526">
    <property type="component" value="Unassembled WGS sequence"/>
</dbReference>
<dbReference type="PROSITE" id="PS50889">
    <property type="entry name" value="S4"/>
    <property type="match status" value="1"/>
</dbReference>
<dbReference type="Pfam" id="PF00163">
    <property type="entry name" value="Ribosomal_S4"/>
    <property type="match status" value="1"/>
</dbReference>
<dbReference type="GO" id="GO:0006412">
    <property type="term" value="P:translation"/>
    <property type="evidence" value="ECO:0007669"/>
    <property type="project" value="UniProtKB-UniRule"/>
</dbReference>
<comment type="similarity">
    <text evidence="1 7 8">Belongs to the universal ribosomal protein uS4 family.</text>
</comment>
<dbReference type="GO" id="GO:0042274">
    <property type="term" value="P:ribosomal small subunit biogenesis"/>
    <property type="evidence" value="ECO:0007669"/>
    <property type="project" value="TreeGrafter"/>
</dbReference>
<comment type="function">
    <text evidence="7">One of the primary rRNA binding proteins, it binds directly to 16S rRNA where it nucleates assembly of the body of the 30S subunit.</text>
</comment>
<evidence type="ECO:0000256" key="8">
    <source>
        <dbReference type="RuleBase" id="RU003699"/>
    </source>
</evidence>
<keyword evidence="3 7" id="KW-0694">RNA-binding</keyword>
<dbReference type="PANTHER" id="PTHR11831:SF4">
    <property type="entry name" value="SMALL RIBOSOMAL SUBUNIT PROTEIN US4M"/>
    <property type="match status" value="1"/>
</dbReference>
<dbReference type="SUPFAM" id="SSF55174">
    <property type="entry name" value="Alpha-L RNA-binding motif"/>
    <property type="match status" value="1"/>
</dbReference>
<evidence type="ECO:0000259" key="11">
    <source>
        <dbReference type="SMART" id="SM01390"/>
    </source>
</evidence>
<reference evidence="12 13" key="1">
    <citation type="submission" date="2016-10" db="EMBL/GenBank/DDBJ databases">
        <title>Alkaliphiles isolated from bioreactors.</title>
        <authorList>
            <person name="Salah Z."/>
            <person name="Rout S.P."/>
            <person name="Humphreys P.N."/>
        </authorList>
    </citation>
    <scope>NUCLEOTIDE SEQUENCE [LARGE SCALE GENOMIC DNA]</scope>
    <source>
        <strain evidence="12 13">ZS02</strain>
    </source>
</reference>